<feature type="region of interest" description="Disordered" evidence="1">
    <location>
        <begin position="1"/>
        <end position="48"/>
    </location>
</feature>
<protein>
    <submittedName>
        <fullName evidence="2">Uncharacterized protein</fullName>
    </submittedName>
</protein>
<sequence>MIEIGYCKSGRRPKSISPSNEKNNDKQDKAGAAHARIQAGNGKAGQGMAAVEATPGVADQTTCKGAKPIGRGG</sequence>
<dbReference type="EnsemblBacteria" id="CAD15557">
    <property type="protein sequence ID" value="CAD15557"/>
    <property type="gene ID" value="RSc1855"/>
</dbReference>
<proteinExistence type="predicted"/>
<accession>Q8XYA7</accession>
<organism evidence="2 3">
    <name type="scientific">Ralstonia nicotianae (strain ATCC BAA-1114 / GMI1000)</name>
    <name type="common">Ralstonia solanacearum</name>
    <dbReference type="NCBI Taxonomy" id="267608"/>
    <lineage>
        <taxon>Bacteria</taxon>
        <taxon>Pseudomonadati</taxon>
        <taxon>Pseudomonadota</taxon>
        <taxon>Betaproteobacteria</taxon>
        <taxon>Burkholderiales</taxon>
        <taxon>Burkholderiaceae</taxon>
        <taxon>Ralstonia</taxon>
        <taxon>Ralstonia solanacearum species complex</taxon>
    </lineage>
</organism>
<evidence type="ECO:0000256" key="1">
    <source>
        <dbReference type="SAM" id="MobiDB-lite"/>
    </source>
</evidence>
<dbReference type="Proteomes" id="UP000001436">
    <property type="component" value="Chromosome"/>
</dbReference>
<evidence type="ECO:0000313" key="2">
    <source>
        <dbReference type="EMBL" id="CAD15557.1"/>
    </source>
</evidence>
<dbReference type="HOGENOM" id="CLU_2702195_0_0_4"/>
<gene>
    <name evidence="2" type="ordered locus">RSc1855</name>
</gene>
<name>Q8XYA7_RALN1</name>
<feature type="compositionally biased region" description="Basic and acidic residues" evidence="1">
    <location>
        <begin position="22"/>
        <end position="31"/>
    </location>
</feature>
<dbReference type="KEGG" id="rso:RSc1855"/>
<dbReference type="EMBL" id="AL646052">
    <property type="protein sequence ID" value="CAD15557.1"/>
    <property type="molecule type" value="Genomic_DNA"/>
</dbReference>
<dbReference type="AlphaFoldDB" id="Q8XYA7"/>
<reference evidence="2 3" key="1">
    <citation type="journal article" date="2002" name="Nature">
        <title>Genome sequence of the plant pathogen Ralstonia solanacearum.</title>
        <authorList>
            <person name="Salanoubat M."/>
            <person name="Genin S."/>
            <person name="Artiguenave F."/>
            <person name="Gouzy J."/>
            <person name="Mangenot S."/>
            <person name="Arlat M."/>
            <person name="Billault A."/>
            <person name="Brottier P."/>
            <person name="Camus J.C."/>
            <person name="Cattolico L."/>
            <person name="Chandler M."/>
            <person name="Choisne N."/>
            <person name="Claudel-Renard C."/>
            <person name="Cunnac S."/>
            <person name="Demange N."/>
            <person name="Gaspin C."/>
            <person name="Lavie M."/>
            <person name="Moisan A."/>
            <person name="Robert C."/>
            <person name="Saurin W."/>
            <person name="Schiex T."/>
            <person name="Siguier P."/>
            <person name="Thebault P."/>
            <person name="Whalen M."/>
            <person name="Wincker P."/>
            <person name="Levy M."/>
            <person name="Weissenbach J."/>
            <person name="Boucher C.A."/>
        </authorList>
    </citation>
    <scope>NUCLEOTIDE SEQUENCE [LARGE SCALE GENOMIC DNA]</scope>
    <source>
        <strain evidence="3">ATCC BAA-1114 / GMI1000</strain>
    </source>
</reference>
<keyword evidence="3" id="KW-1185">Reference proteome</keyword>
<evidence type="ECO:0000313" key="3">
    <source>
        <dbReference type="Proteomes" id="UP000001436"/>
    </source>
</evidence>